<comment type="subunit">
    <text evidence="2">Homotrimer.</text>
</comment>
<organism evidence="14 16">
    <name type="scientific">Orrella dioscoreae</name>
    <dbReference type="NCBI Taxonomy" id="1851544"/>
    <lineage>
        <taxon>Bacteria</taxon>
        <taxon>Pseudomonadati</taxon>
        <taxon>Pseudomonadota</taxon>
        <taxon>Betaproteobacteria</taxon>
        <taxon>Burkholderiales</taxon>
        <taxon>Alcaligenaceae</taxon>
        <taxon>Orrella</taxon>
    </lineage>
</organism>
<reference evidence="14 16" key="1">
    <citation type="submission" date="2016-06" db="EMBL/GenBank/DDBJ databases">
        <authorList>
            <person name="Kjaerup R.B."/>
            <person name="Dalgaard T.S."/>
            <person name="Juul-Madsen H.R."/>
        </authorList>
    </citation>
    <scope>NUCLEOTIDE SEQUENCE [LARGE SCALE GENOMIC DNA]</scope>
    <source>
        <strain evidence="14">Orrdi1</strain>
    </source>
</reference>
<dbReference type="InterPro" id="IPR002299">
    <property type="entry name" value="Porin_Neis"/>
</dbReference>
<dbReference type="KEGG" id="odi:ODI_R3690"/>
<dbReference type="Pfam" id="PF13609">
    <property type="entry name" value="Porin_4"/>
    <property type="match status" value="1"/>
</dbReference>
<accession>A0A1C3JXR5</accession>
<dbReference type="AlphaFoldDB" id="A0A1C3JXR5"/>
<dbReference type="PRINTS" id="PR00184">
    <property type="entry name" value="NEISSPPORIN"/>
</dbReference>
<evidence type="ECO:0000256" key="4">
    <source>
        <dbReference type="ARBA" id="ARBA00022452"/>
    </source>
</evidence>
<feature type="domain" description="Porin" evidence="13">
    <location>
        <begin position="14"/>
        <end position="362"/>
    </location>
</feature>
<evidence type="ECO:0000256" key="1">
    <source>
        <dbReference type="ARBA" id="ARBA00004571"/>
    </source>
</evidence>
<evidence type="ECO:0000256" key="5">
    <source>
        <dbReference type="ARBA" id="ARBA00022692"/>
    </source>
</evidence>
<dbReference type="InterPro" id="IPR033900">
    <property type="entry name" value="Gram_neg_porin_domain"/>
</dbReference>
<evidence type="ECO:0000313" key="15">
    <source>
        <dbReference type="EMBL" id="SOE51788.1"/>
    </source>
</evidence>
<dbReference type="PANTHER" id="PTHR34501:SF9">
    <property type="entry name" value="MAJOR OUTER MEMBRANE PROTEIN P.IA"/>
    <property type="match status" value="1"/>
</dbReference>
<feature type="region of interest" description="Disordered" evidence="11">
    <location>
        <begin position="52"/>
        <end position="77"/>
    </location>
</feature>
<evidence type="ECO:0000256" key="11">
    <source>
        <dbReference type="SAM" id="MobiDB-lite"/>
    </source>
</evidence>
<evidence type="ECO:0000256" key="2">
    <source>
        <dbReference type="ARBA" id="ARBA00011233"/>
    </source>
</evidence>
<dbReference type="EMBL" id="FLRC01000005">
    <property type="protein sequence ID" value="SBT24069.1"/>
    <property type="molecule type" value="Genomic_DNA"/>
</dbReference>
<keyword evidence="16" id="KW-1185">Reference proteome</keyword>
<dbReference type="GO" id="GO:0046930">
    <property type="term" value="C:pore complex"/>
    <property type="evidence" value="ECO:0007669"/>
    <property type="project" value="UniProtKB-KW"/>
</dbReference>
<evidence type="ECO:0000256" key="9">
    <source>
        <dbReference type="ARBA" id="ARBA00023136"/>
    </source>
</evidence>
<feature type="chain" id="PRO_5015062407" evidence="12">
    <location>
        <begin position="27"/>
        <end position="383"/>
    </location>
</feature>
<dbReference type="STRING" id="1851544.ODI_03488"/>
<dbReference type="GO" id="GO:0009279">
    <property type="term" value="C:cell outer membrane"/>
    <property type="evidence" value="ECO:0007669"/>
    <property type="project" value="UniProtKB-SubCell"/>
</dbReference>
<gene>
    <name evidence="14" type="ORF">ODI_03488</name>
    <name evidence="15" type="ORF">ODI_R3690</name>
</gene>
<dbReference type="InterPro" id="IPR050298">
    <property type="entry name" value="Gram-neg_bact_OMP"/>
</dbReference>
<evidence type="ECO:0000256" key="7">
    <source>
        <dbReference type="ARBA" id="ARBA00023065"/>
    </source>
</evidence>
<name>A0A1C3JXR5_9BURK</name>
<dbReference type="CDD" id="cd00342">
    <property type="entry name" value="gram_neg_porins"/>
    <property type="match status" value="1"/>
</dbReference>
<sequence length="383" mass="40994">MYAKKSKMLAGALLAGSLGASAVAQAETSVTLYGLIDAGLVYQRGKVGRTDGARPQYGGDYQSRLSTGANQQSGSRWGLRGSEDLGDGLRAIFVLESGFSPTTGRSGQSDRLFGRQATLGLAHDAYGRIDLGRQKNVASNFLKGIDPFELDFLQATAGTAFSAANSVRYDNAILYHTPVWGGFQAAVGYSFEFDQDRTLPGAFENDEKNRAVTAGLRYASGPLEVALTYDQQFRHPSAPQPKQAILGAAYDLEVLKISAAYGYTKDGLLSGQDIDLVAGRNNPNTPARGTGTTNQDFTWKGLTVHSYLVGLSAPVGASGKVLGSYQRADPNKNLSATDVYSLGYLHDLSKRTNLYAFASYANRAAFVYGNKMTTVGVGLRHRF</sequence>
<dbReference type="Gene3D" id="2.40.160.10">
    <property type="entry name" value="Porin"/>
    <property type="match status" value="1"/>
</dbReference>
<keyword evidence="10" id="KW-0998">Cell outer membrane</keyword>
<feature type="signal peptide" evidence="12">
    <location>
        <begin position="1"/>
        <end position="26"/>
    </location>
</feature>
<keyword evidence="7" id="KW-0406">Ion transport</keyword>
<dbReference type="EMBL" id="LT907988">
    <property type="protein sequence ID" value="SOE51788.1"/>
    <property type="molecule type" value="Genomic_DNA"/>
</dbReference>
<keyword evidence="4" id="KW-1134">Transmembrane beta strand</keyword>
<protein>
    <submittedName>
        <fullName evidence="14">Outer membrane protein (Porin)</fullName>
    </submittedName>
</protein>
<dbReference type="GO" id="GO:0006811">
    <property type="term" value="P:monoatomic ion transport"/>
    <property type="evidence" value="ECO:0007669"/>
    <property type="project" value="UniProtKB-KW"/>
</dbReference>
<dbReference type="PANTHER" id="PTHR34501">
    <property type="entry name" value="PROTEIN YDDL-RELATED"/>
    <property type="match status" value="1"/>
</dbReference>
<evidence type="ECO:0000256" key="3">
    <source>
        <dbReference type="ARBA" id="ARBA00022448"/>
    </source>
</evidence>
<keyword evidence="9" id="KW-0472">Membrane</keyword>
<reference evidence="15 16" key="2">
    <citation type="submission" date="2017-08" db="EMBL/GenBank/DDBJ databases">
        <authorList>
            <person name="de Groot N.N."/>
        </authorList>
    </citation>
    <scope>NUCLEOTIDE SEQUENCE [LARGE SCALE GENOMIC DNA]</scope>
    <source>
        <strain evidence="15">Orrdi1</strain>
    </source>
</reference>
<evidence type="ECO:0000256" key="6">
    <source>
        <dbReference type="ARBA" id="ARBA00022729"/>
    </source>
</evidence>
<dbReference type="InterPro" id="IPR023614">
    <property type="entry name" value="Porin_dom_sf"/>
</dbReference>
<evidence type="ECO:0000256" key="8">
    <source>
        <dbReference type="ARBA" id="ARBA00023114"/>
    </source>
</evidence>
<dbReference type="Proteomes" id="UP000078558">
    <property type="component" value="Chromosome I"/>
</dbReference>
<evidence type="ECO:0000259" key="13">
    <source>
        <dbReference type="Pfam" id="PF13609"/>
    </source>
</evidence>
<proteinExistence type="predicted"/>
<evidence type="ECO:0000256" key="10">
    <source>
        <dbReference type="ARBA" id="ARBA00023237"/>
    </source>
</evidence>
<keyword evidence="6 12" id="KW-0732">Signal</keyword>
<comment type="subcellular location">
    <subcellularLocation>
        <location evidence="1">Cell outer membrane</location>
        <topology evidence="1">Multi-pass membrane protein</topology>
    </subcellularLocation>
</comment>
<keyword evidence="3" id="KW-0813">Transport</keyword>
<keyword evidence="5" id="KW-0812">Transmembrane</keyword>
<evidence type="ECO:0000313" key="16">
    <source>
        <dbReference type="Proteomes" id="UP000078558"/>
    </source>
</evidence>
<feature type="compositionally biased region" description="Polar residues" evidence="11">
    <location>
        <begin position="63"/>
        <end position="75"/>
    </location>
</feature>
<dbReference type="SUPFAM" id="SSF56935">
    <property type="entry name" value="Porins"/>
    <property type="match status" value="1"/>
</dbReference>
<dbReference type="GO" id="GO:0015288">
    <property type="term" value="F:porin activity"/>
    <property type="evidence" value="ECO:0007669"/>
    <property type="project" value="UniProtKB-KW"/>
</dbReference>
<evidence type="ECO:0000313" key="14">
    <source>
        <dbReference type="EMBL" id="SBT24069.1"/>
    </source>
</evidence>
<keyword evidence="8" id="KW-0626">Porin</keyword>
<evidence type="ECO:0000256" key="12">
    <source>
        <dbReference type="SAM" id="SignalP"/>
    </source>
</evidence>